<reference evidence="10 11" key="2">
    <citation type="journal article" date="2010" name="Stand. Genomic Sci.">
        <title>Complete genome sequence of Nakamurella multipartita type strain (Y-104).</title>
        <authorList>
            <person name="Tice H."/>
            <person name="Mayilraj S."/>
            <person name="Sims D."/>
            <person name="Lapidus A."/>
            <person name="Nolan M."/>
            <person name="Lucas S."/>
            <person name="Glavina Del Rio T."/>
            <person name="Copeland A."/>
            <person name="Cheng J.F."/>
            <person name="Meincke L."/>
            <person name="Bruce D."/>
            <person name="Goodwin L."/>
            <person name="Pitluck S."/>
            <person name="Ivanova N."/>
            <person name="Mavromatis K."/>
            <person name="Ovchinnikova G."/>
            <person name="Pati A."/>
            <person name="Chen A."/>
            <person name="Palaniappan K."/>
            <person name="Land M."/>
            <person name="Hauser L."/>
            <person name="Chang Y.J."/>
            <person name="Jeffries C.D."/>
            <person name="Detter J.C."/>
            <person name="Brettin T."/>
            <person name="Rohde M."/>
            <person name="Goker M."/>
            <person name="Bristow J."/>
            <person name="Eisen J.A."/>
            <person name="Markowitz V."/>
            <person name="Hugenholtz P."/>
            <person name="Kyrpides N.C."/>
            <person name="Klenk H.P."/>
            <person name="Chen F."/>
        </authorList>
    </citation>
    <scope>NUCLEOTIDE SEQUENCE [LARGE SCALE GENOMIC DNA]</scope>
    <source>
        <strain evidence="11">ATCC 700099 / DSM 44233 / CIP 104796 / JCM 9543 / NBRC 105858 / Y-104</strain>
    </source>
</reference>
<dbReference type="Gene3D" id="1.10.287.70">
    <property type="match status" value="1"/>
</dbReference>
<dbReference type="RefSeq" id="WP_012814158.1">
    <property type="nucleotide sequence ID" value="NC_013235.1"/>
</dbReference>
<comment type="subcellular location">
    <subcellularLocation>
        <location evidence="1">Membrane</location>
        <topology evidence="1">Multi-pass membrane protein</topology>
    </subcellularLocation>
</comment>
<feature type="transmembrane region" description="Helical" evidence="8">
    <location>
        <begin position="22"/>
        <end position="41"/>
    </location>
</feature>
<keyword evidence="5" id="KW-0406">Ion transport</keyword>
<evidence type="ECO:0000256" key="8">
    <source>
        <dbReference type="SAM" id="Phobius"/>
    </source>
</evidence>
<dbReference type="Pfam" id="PF07885">
    <property type="entry name" value="Ion_trans_2"/>
    <property type="match status" value="1"/>
</dbReference>
<evidence type="ECO:0000256" key="1">
    <source>
        <dbReference type="ARBA" id="ARBA00004141"/>
    </source>
</evidence>
<dbReference type="PANTHER" id="PTHR11537:SF254">
    <property type="entry name" value="POTASSIUM VOLTAGE-GATED CHANNEL PROTEIN SHAB"/>
    <property type="match status" value="1"/>
</dbReference>
<evidence type="ECO:0000256" key="5">
    <source>
        <dbReference type="ARBA" id="ARBA00023065"/>
    </source>
</evidence>
<feature type="domain" description="Potassium channel" evidence="9">
    <location>
        <begin position="133"/>
        <end position="209"/>
    </location>
</feature>
<dbReference type="PANTHER" id="PTHR11537">
    <property type="entry name" value="VOLTAGE-GATED POTASSIUM CHANNEL"/>
    <property type="match status" value="1"/>
</dbReference>
<evidence type="ECO:0000313" key="11">
    <source>
        <dbReference type="Proteomes" id="UP000002218"/>
    </source>
</evidence>
<evidence type="ECO:0000256" key="3">
    <source>
        <dbReference type="ARBA" id="ARBA00022692"/>
    </source>
</evidence>
<feature type="transmembrane region" description="Helical" evidence="8">
    <location>
        <begin position="184"/>
        <end position="209"/>
    </location>
</feature>
<evidence type="ECO:0000256" key="2">
    <source>
        <dbReference type="ARBA" id="ARBA00022448"/>
    </source>
</evidence>
<accession>C8XK00</accession>
<evidence type="ECO:0000313" key="10">
    <source>
        <dbReference type="EMBL" id="ACV76683.1"/>
    </source>
</evidence>
<dbReference type="SUPFAM" id="SSF81324">
    <property type="entry name" value="Voltage-gated potassium channels"/>
    <property type="match status" value="1"/>
</dbReference>
<proteinExistence type="predicted"/>
<dbReference type="Gene3D" id="1.20.5.110">
    <property type="match status" value="1"/>
</dbReference>
<feature type="transmembrane region" description="Helical" evidence="8">
    <location>
        <begin position="148"/>
        <end position="172"/>
    </location>
</feature>
<dbReference type="InParanoid" id="C8XK00"/>
<keyword evidence="7" id="KW-0407">Ion channel</keyword>
<dbReference type="HOGENOM" id="CLU_011722_6_3_11"/>
<keyword evidence="3 8" id="KW-0812">Transmembrane</keyword>
<protein>
    <submittedName>
        <fullName evidence="10">Ion transport 2 domain protein</fullName>
    </submittedName>
</protein>
<evidence type="ECO:0000256" key="7">
    <source>
        <dbReference type="ARBA" id="ARBA00023303"/>
    </source>
</evidence>
<dbReference type="GO" id="GO:0001508">
    <property type="term" value="P:action potential"/>
    <property type="evidence" value="ECO:0007669"/>
    <property type="project" value="TreeGrafter"/>
</dbReference>
<dbReference type="KEGG" id="nml:Namu_0253"/>
<evidence type="ECO:0000256" key="4">
    <source>
        <dbReference type="ARBA" id="ARBA00022989"/>
    </source>
</evidence>
<reference evidence="11" key="1">
    <citation type="submission" date="2009-09" db="EMBL/GenBank/DDBJ databases">
        <title>The complete genome of Nakamurella multipartita DSM 44233.</title>
        <authorList>
            <consortium name="US DOE Joint Genome Institute (JGI-PGF)"/>
            <person name="Lucas S."/>
            <person name="Copeland A."/>
            <person name="Lapidus A."/>
            <person name="Glavina del Rio T."/>
            <person name="Dalin E."/>
            <person name="Tice H."/>
            <person name="Bruce D."/>
            <person name="Goodwin L."/>
            <person name="Pitluck S."/>
            <person name="Kyrpides N."/>
            <person name="Mavromatis K."/>
            <person name="Ivanova N."/>
            <person name="Ovchinnikova G."/>
            <person name="Sims D."/>
            <person name="Meincke L."/>
            <person name="Brettin T."/>
            <person name="Detter J.C."/>
            <person name="Han C."/>
            <person name="Larimer F."/>
            <person name="Land M."/>
            <person name="Hauser L."/>
            <person name="Markowitz V."/>
            <person name="Cheng J.-F."/>
            <person name="Hugenholtz P."/>
            <person name="Woyke T."/>
            <person name="Wu D."/>
            <person name="Klenk H.-P."/>
            <person name="Eisen J.A."/>
        </authorList>
    </citation>
    <scope>NUCLEOTIDE SEQUENCE [LARGE SCALE GENOMIC DNA]</scope>
    <source>
        <strain evidence="11">ATCC 700099 / DSM 44233 / CIP 104796 / JCM 9543 / NBRC 105858 / Y-104</strain>
    </source>
</reference>
<sequence length="260" mass="28330">MGTSDLDVQTPAFQAWTRAMEWPLMAVAVLFGVVYAYQVLAEPQGALLLATRVVSLLCWLVFAIDYVVRLWLATNRRRWFVRNILSLLVVTLPMLRPLRLVRLLTLFTVFQRAAGTALRGRVVTYAAVTTTLLVFVASLAVFDAERYAPGALITTYGEAVWWACVTITTVGYGDAYPVTMEGRCIAVGMMICGIALVGTVTATIASWLVERVTSEEEAGQAATTAHIQLLADKIDRLEGLLSQAAADGQPRGTSRGEIVT</sequence>
<keyword evidence="2" id="KW-0813">Transport</keyword>
<dbReference type="Gene3D" id="1.20.120.350">
    <property type="entry name" value="Voltage-gated potassium channels. Chain C"/>
    <property type="match status" value="1"/>
</dbReference>
<evidence type="ECO:0000256" key="6">
    <source>
        <dbReference type="ARBA" id="ARBA00023136"/>
    </source>
</evidence>
<organism evidence="10 11">
    <name type="scientific">Nakamurella multipartita (strain ATCC 700099 / DSM 44233 / CIP 104796 / JCM 9543 / NBRC 105858 / Y-104)</name>
    <name type="common">Microsphaera multipartita</name>
    <dbReference type="NCBI Taxonomy" id="479431"/>
    <lineage>
        <taxon>Bacteria</taxon>
        <taxon>Bacillati</taxon>
        <taxon>Actinomycetota</taxon>
        <taxon>Actinomycetes</taxon>
        <taxon>Nakamurellales</taxon>
        <taxon>Nakamurellaceae</taxon>
        <taxon>Nakamurella</taxon>
    </lineage>
</organism>
<feature type="transmembrane region" description="Helical" evidence="8">
    <location>
        <begin position="122"/>
        <end position="142"/>
    </location>
</feature>
<dbReference type="EMBL" id="CP001737">
    <property type="protein sequence ID" value="ACV76683.1"/>
    <property type="molecule type" value="Genomic_DNA"/>
</dbReference>
<dbReference type="InterPro" id="IPR013099">
    <property type="entry name" value="K_chnl_dom"/>
</dbReference>
<dbReference type="InterPro" id="IPR027359">
    <property type="entry name" value="Volt_channel_dom_sf"/>
</dbReference>
<name>C8XK00_NAKMY</name>
<feature type="transmembrane region" description="Helical" evidence="8">
    <location>
        <begin position="84"/>
        <end position="110"/>
    </location>
</feature>
<dbReference type="InterPro" id="IPR028325">
    <property type="entry name" value="VG_K_chnl"/>
</dbReference>
<keyword evidence="6 8" id="KW-0472">Membrane</keyword>
<evidence type="ECO:0000259" key="9">
    <source>
        <dbReference type="Pfam" id="PF07885"/>
    </source>
</evidence>
<feature type="transmembrane region" description="Helical" evidence="8">
    <location>
        <begin position="53"/>
        <end position="72"/>
    </location>
</feature>
<gene>
    <name evidence="10" type="ordered locus">Namu_0253</name>
</gene>
<dbReference type="Proteomes" id="UP000002218">
    <property type="component" value="Chromosome"/>
</dbReference>
<dbReference type="AlphaFoldDB" id="C8XK00"/>
<dbReference type="eggNOG" id="COG1226">
    <property type="taxonomic scope" value="Bacteria"/>
</dbReference>
<keyword evidence="4 8" id="KW-1133">Transmembrane helix</keyword>
<keyword evidence="11" id="KW-1185">Reference proteome</keyword>
<dbReference type="STRING" id="479431.Namu_0253"/>
<dbReference type="GO" id="GO:0008076">
    <property type="term" value="C:voltage-gated potassium channel complex"/>
    <property type="evidence" value="ECO:0007669"/>
    <property type="project" value="InterPro"/>
</dbReference>
<dbReference type="GO" id="GO:0005249">
    <property type="term" value="F:voltage-gated potassium channel activity"/>
    <property type="evidence" value="ECO:0007669"/>
    <property type="project" value="InterPro"/>
</dbReference>